<comment type="cofactor">
    <cofactor evidence="4">
        <name>Zn(2+)</name>
        <dbReference type="ChEBI" id="CHEBI:29105"/>
    </cofactor>
</comment>
<dbReference type="GO" id="GO:0016491">
    <property type="term" value="F:oxidoreductase activity"/>
    <property type="evidence" value="ECO:0007669"/>
    <property type="project" value="UniProtKB-KW"/>
</dbReference>
<dbReference type="EMBL" id="QRDZ01000004">
    <property type="protein sequence ID" value="RED85486.1"/>
    <property type="molecule type" value="Genomic_DNA"/>
</dbReference>
<evidence type="ECO:0000313" key="6">
    <source>
        <dbReference type="EMBL" id="RED85486.1"/>
    </source>
</evidence>
<evidence type="ECO:0000256" key="4">
    <source>
        <dbReference type="RuleBase" id="RU361277"/>
    </source>
</evidence>
<evidence type="ECO:0000313" key="7">
    <source>
        <dbReference type="Proteomes" id="UP000256977"/>
    </source>
</evidence>
<sequence>MFYQSAYVKSPWNCELRTLQLPDSLPDAHVLIRIEACGICGTDLSHAENGMEEWQPFGHEVAGVIERIGSHCDDLQVGDTVVLESSGFCGRCDWCRDGRVDLCNKAPNFWKSGPSLGFSEYMIVPACCVVRYEGMTPETACLAEPAGVAYDMVKTADIRHGDRVCLVGPGPIGLMAIPMAIRSGADEVVCVGRTRNRKRLEAAEMLGARVVASDLPLSEQEELHGRFDRVLVTAPVQMIPQALRLLAYGGILSYIGIGTEDGRIEFDANDFHYRKLQLRASFASPALYYPTVLKMLKKGTIPADTIISHRMPLRDIAGAMTMCKEDKGATIKVVITPERRRASNEG</sequence>
<dbReference type="InterPro" id="IPR036291">
    <property type="entry name" value="NAD(P)-bd_dom_sf"/>
</dbReference>
<keyword evidence="7" id="KW-1185">Reference proteome</keyword>
<dbReference type="RefSeq" id="WP_181917537.1">
    <property type="nucleotide sequence ID" value="NZ_QRDZ01000004.1"/>
</dbReference>
<dbReference type="Gene3D" id="3.40.50.720">
    <property type="entry name" value="NAD(P)-binding Rossmann-like Domain"/>
    <property type="match status" value="1"/>
</dbReference>
<dbReference type="PANTHER" id="PTHR43401">
    <property type="entry name" value="L-THREONINE 3-DEHYDROGENASE"/>
    <property type="match status" value="1"/>
</dbReference>
<dbReference type="PROSITE" id="PS00059">
    <property type="entry name" value="ADH_ZINC"/>
    <property type="match status" value="1"/>
</dbReference>
<comment type="similarity">
    <text evidence="4">Belongs to the zinc-containing alcohol dehydrogenase family.</text>
</comment>
<keyword evidence="3" id="KW-0560">Oxidoreductase</keyword>
<evidence type="ECO:0000256" key="1">
    <source>
        <dbReference type="ARBA" id="ARBA00022723"/>
    </source>
</evidence>
<dbReference type="InterPro" id="IPR050129">
    <property type="entry name" value="Zn_alcohol_dh"/>
</dbReference>
<protein>
    <submittedName>
        <fullName evidence="6">L-iditol 2-dehydrogenase</fullName>
    </submittedName>
</protein>
<dbReference type="PANTHER" id="PTHR43401:SF2">
    <property type="entry name" value="L-THREONINE 3-DEHYDROGENASE"/>
    <property type="match status" value="1"/>
</dbReference>
<feature type="domain" description="Enoyl reductase (ER)" evidence="5">
    <location>
        <begin position="16"/>
        <end position="335"/>
    </location>
</feature>
<dbReference type="InterPro" id="IPR013149">
    <property type="entry name" value="ADH-like_C"/>
</dbReference>
<dbReference type="InterPro" id="IPR013154">
    <property type="entry name" value="ADH-like_N"/>
</dbReference>
<dbReference type="InterPro" id="IPR020843">
    <property type="entry name" value="ER"/>
</dbReference>
<dbReference type="Pfam" id="PF00107">
    <property type="entry name" value="ADH_zinc_N"/>
    <property type="match status" value="1"/>
</dbReference>
<dbReference type="Gene3D" id="3.90.180.10">
    <property type="entry name" value="Medium-chain alcohol dehydrogenases, catalytic domain"/>
    <property type="match status" value="1"/>
</dbReference>
<dbReference type="SUPFAM" id="SSF50129">
    <property type="entry name" value="GroES-like"/>
    <property type="match status" value="1"/>
</dbReference>
<dbReference type="GO" id="GO:0008270">
    <property type="term" value="F:zinc ion binding"/>
    <property type="evidence" value="ECO:0007669"/>
    <property type="project" value="InterPro"/>
</dbReference>
<keyword evidence="1 4" id="KW-0479">Metal-binding</keyword>
<dbReference type="InterPro" id="IPR011032">
    <property type="entry name" value="GroES-like_sf"/>
</dbReference>
<dbReference type="Pfam" id="PF08240">
    <property type="entry name" value="ADH_N"/>
    <property type="match status" value="1"/>
</dbReference>
<name>A0A3D9KHX5_9BACL</name>
<evidence type="ECO:0000256" key="3">
    <source>
        <dbReference type="ARBA" id="ARBA00023002"/>
    </source>
</evidence>
<dbReference type="InterPro" id="IPR002328">
    <property type="entry name" value="ADH_Zn_CS"/>
</dbReference>
<evidence type="ECO:0000256" key="2">
    <source>
        <dbReference type="ARBA" id="ARBA00022833"/>
    </source>
</evidence>
<dbReference type="Proteomes" id="UP000256977">
    <property type="component" value="Unassembled WGS sequence"/>
</dbReference>
<evidence type="ECO:0000259" key="5">
    <source>
        <dbReference type="SMART" id="SM00829"/>
    </source>
</evidence>
<gene>
    <name evidence="6" type="ORF">DFP98_104191</name>
</gene>
<dbReference type="AlphaFoldDB" id="A0A3D9KHX5"/>
<dbReference type="SUPFAM" id="SSF51735">
    <property type="entry name" value="NAD(P)-binding Rossmann-fold domains"/>
    <property type="match status" value="1"/>
</dbReference>
<comment type="caution">
    <text evidence="6">The sequence shown here is derived from an EMBL/GenBank/DDBJ whole genome shotgun (WGS) entry which is preliminary data.</text>
</comment>
<reference evidence="6 7" key="1">
    <citation type="submission" date="2018-07" db="EMBL/GenBank/DDBJ databases">
        <title>Genomic Encyclopedia of Type Strains, Phase III (KMG-III): the genomes of soil and plant-associated and newly described type strains.</title>
        <authorList>
            <person name="Whitman W."/>
        </authorList>
    </citation>
    <scope>NUCLEOTIDE SEQUENCE [LARGE SCALE GENOMIC DNA]</scope>
    <source>
        <strain evidence="6 7">CECT 7287</strain>
    </source>
</reference>
<dbReference type="SMART" id="SM00829">
    <property type="entry name" value="PKS_ER"/>
    <property type="match status" value="1"/>
</dbReference>
<organism evidence="6 7">
    <name type="scientific">Cohnella phaseoli</name>
    <dbReference type="NCBI Taxonomy" id="456490"/>
    <lineage>
        <taxon>Bacteria</taxon>
        <taxon>Bacillati</taxon>
        <taxon>Bacillota</taxon>
        <taxon>Bacilli</taxon>
        <taxon>Bacillales</taxon>
        <taxon>Paenibacillaceae</taxon>
        <taxon>Cohnella</taxon>
    </lineage>
</organism>
<accession>A0A3D9KHX5</accession>
<proteinExistence type="inferred from homology"/>
<keyword evidence="2 4" id="KW-0862">Zinc</keyword>